<protein>
    <submittedName>
        <fullName evidence="8">CDP-glycerol glycerophosphotransferase</fullName>
    </submittedName>
</protein>
<evidence type="ECO:0000256" key="5">
    <source>
        <dbReference type="ARBA" id="ARBA00022944"/>
    </source>
</evidence>
<evidence type="ECO:0000256" key="1">
    <source>
        <dbReference type="ARBA" id="ARBA00004202"/>
    </source>
</evidence>
<dbReference type="InterPro" id="IPR043149">
    <property type="entry name" value="TagF_N"/>
</dbReference>
<dbReference type="GO" id="GO:0005886">
    <property type="term" value="C:plasma membrane"/>
    <property type="evidence" value="ECO:0007669"/>
    <property type="project" value="UniProtKB-SubCell"/>
</dbReference>
<dbReference type="GO" id="GO:0047355">
    <property type="term" value="F:CDP-glycerol glycerophosphotransferase activity"/>
    <property type="evidence" value="ECO:0007669"/>
    <property type="project" value="InterPro"/>
</dbReference>
<keyword evidence="5" id="KW-0777">Teichoic acid biosynthesis</keyword>
<gene>
    <name evidence="8" type="ORF">FHU33_3819</name>
</gene>
<evidence type="ECO:0000313" key="8">
    <source>
        <dbReference type="EMBL" id="TQN44319.1"/>
    </source>
</evidence>
<dbReference type="InterPro" id="IPR043148">
    <property type="entry name" value="TagF_C"/>
</dbReference>
<dbReference type="Pfam" id="PF04464">
    <property type="entry name" value="Glyphos_transf"/>
    <property type="match status" value="1"/>
</dbReference>
<evidence type="ECO:0000256" key="4">
    <source>
        <dbReference type="ARBA" id="ARBA00022679"/>
    </source>
</evidence>
<comment type="subcellular location">
    <subcellularLocation>
        <location evidence="1">Cell membrane</location>
        <topology evidence="1">Peripheral membrane protein</topology>
    </subcellularLocation>
</comment>
<reference evidence="8 9" key="1">
    <citation type="submission" date="2019-06" db="EMBL/GenBank/DDBJ databases">
        <title>Sequencing the genomes of 1000 actinobacteria strains.</title>
        <authorList>
            <person name="Klenk H.-P."/>
        </authorList>
    </citation>
    <scope>NUCLEOTIDE SEQUENCE [LARGE SCALE GENOMIC DNA]</scope>
    <source>
        <strain evidence="8 9">DSM 46837</strain>
    </source>
</reference>
<dbReference type="InterPro" id="IPR051612">
    <property type="entry name" value="Teichoic_Acid_Biosynth"/>
</dbReference>
<dbReference type="PANTHER" id="PTHR37316:SF3">
    <property type="entry name" value="TEICHOIC ACID GLYCEROL-PHOSPHATE TRANSFERASE"/>
    <property type="match status" value="1"/>
</dbReference>
<evidence type="ECO:0000256" key="2">
    <source>
        <dbReference type="ARBA" id="ARBA00010488"/>
    </source>
</evidence>
<keyword evidence="6" id="KW-0472">Membrane</keyword>
<keyword evidence="9" id="KW-1185">Reference proteome</keyword>
<dbReference type="Proteomes" id="UP000319865">
    <property type="component" value="Unassembled WGS sequence"/>
</dbReference>
<dbReference type="InterPro" id="IPR007554">
    <property type="entry name" value="Glycerophosphate_synth"/>
</dbReference>
<keyword evidence="4 8" id="KW-0808">Transferase</keyword>
<dbReference type="RefSeq" id="WP_142026747.1">
    <property type="nucleotide sequence ID" value="NZ_VFQE01000001.1"/>
</dbReference>
<comment type="similarity">
    <text evidence="2">Belongs to the CDP-glycerol glycerophosphotransferase family.</text>
</comment>
<organism evidence="8 9">
    <name type="scientific">Blastococcus colisei</name>
    <dbReference type="NCBI Taxonomy" id="1564162"/>
    <lineage>
        <taxon>Bacteria</taxon>
        <taxon>Bacillati</taxon>
        <taxon>Actinomycetota</taxon>
        <taxon>Actinomycetes</taxon>
        <taxon>Geodermatophilales</taxon>
        <taxon>Geodermatophilaceae</taxon>
        <taxon>Blastococcus</taxon>
    </lineage>
</organism>
<dbReference type="Gene3D" id="3.40.50.12580">
    <property type="match status" value="1"/>
</dbReference>
<sequence length="387" mass="43704">MRIVYYTFRGQFADSPRALYRALATRLGPDIRHTWLCTAETEHTFPTTVETVPMRTPEAVAALESADVVIANDCISMPWRKRPGTVYLQTWHGTPLKRIHHDVADAPEGWLTQADLDVARWDHLLSPNIVTSERLRRAFGYRGPVHETGLPRNDLLNGTERASVRARVRAALGIADHQTAVLYTPTWRDDLVFHRSEGRDFELAIDLEDFHERLGSDHVLLLRLHHMVSDRLSAAESTIARDVSRHPDVGELYLAADIMVTDYSSTMFDFAVTGKPLLLYTYDYERFRDQLRGFYFDLEAVAPTPLLGSSKELIDAIVDIETITAQHEERYARFRETFCHLEDGGATERALGLLFPSGFPARSGNSGSTDRPVHTATSEGDENRADL</sequence>
<name>A0A543PJS9_9ACTN</name>
<comment type="caution">
    <text evidence="8">The sequence shown here is derived from an EMBL/GenBank/DDBJ whole genome shotgun (WGS) entry which is preliminary data.</text>
</comment>
<evidence type="ECO:0000313" key="9">
    <source>
        <dbReference type="Proteomes" id="UP000319865"/>
    </source>
</evidence>
<dbReference type="OrthoDB" id="2676521at2"/>
<evidence type="ECO:0000256" key="6">
    <source>
        <dbReference type="ARBA" id="ARBA00023136"/>
    </source>
</evidence>
<proteinExistence type="inferred from homology"/>
<keyword evidence="3" id="KW-1003">Cell membrane</keyword>
<dbReference type="AlphaFoldDB" id="A0A543PJS9"/>
<dbReference type="GO" id="GO:0019350">
    <property type="term" value="P:teichoic acid biosynthetic process"/>
    <property type="evidence" value="ECO:0007669"/>
    <property type="project" value="UniProtKB-KW"/>
</dbReference>
<accession>A0A543PJS9</accession>
<dbReference type="Gene3D" id="3.40.50.11820">
    <property type="match status" value="1"/>
</dbReference>
<dbReference type="EMBL" id="VFQE01000001">
    <property type="protein sequence ID" value="TQN44319.1"/>
    <property type="molecule type" value="Genomic_DNA"/>
</dbReference>
<dbReference type="PANTHER" id="PTHR37316">
    <property type="entry name" value="TEICHOIC ACID GLYCEROL-PHOSPHATE PRIMASE"/>
    <property type="match status" value="1"/>
</dbReference>
<evidence type="ECO:0000256" key="7">
    <source>
        <dbReference type="SAM" id="MobiDB-lite"/>
    </source>
</evidence>
<evidence type="ECO:0000256" key="3">
    <source>
        <dbReference type="ARBA" id="ARBA00022475"/>
    </source>
</evidence>
<dbReference type="SUPFAM" id="SSF53756">
    <property type="entry name" value="UDP-Glycosyltransferase/glycogen phosphorylase"/>
    <property type="match status" value="1"/>
</dbReference>
<feature type="region of interest" description="Disordered" evidence="7">
    <location>
        <begin position="362"/>
        <end position="387"/>
    </location>
</feature>